<feature type="domain" description="Thioredoxin-like fold" evidence="2">
    <location>
        <begin position="130"/>
        <end position="289"/>
    </location>
</feature>
<dbReference type="Gene3D" id="3.40.30.10">
    <property type="entry name" value="Glutaredoxin"/>
    <property type="match status" value="1"/>
</dbReference>
<geneLocation type="plasmid" evidence="3">
    <name>pENVA</name>
</geneLocation>
<dbReference type="SUPFAM" id="SSF52833">
    <property type="entry name" value="Thioredoxin-like"/>
    <property type="match status" value="1"/>
</dbReference>
<dbReference type="InterPro" id="IPR012336">
    <property type="entry name" value="Thioredoxin-like_fold"/>
</dbReference>
<organism evidence="3">
    <name type="scientific">Klebsiella pneumoniae</name>
    <dbReference type="NCBI Taxonomy" id="573"/>
    <lineage>
        <taxon>Bacteria</taxon>
        <taxon>Pseudomonadati</taxon>
        <taxon>Pseudomonadota</taxon>
        <taxon>Gammaproteobacteria</taxon>
        <taxon>Enterobacterales</taxon>
        <taxon>Enterobacteriaceae</taxon>
        <taxon>Klebsiella/Raoultella group</taxon>
        <taxon>Klebsiella</taxon>
        <taxon>Klebsiella pneumoniae complex</taxon>
    </lineage>
</organism>
<dbReference type="InterPro" id="IPR036249">
    <property type="entry name" value="Thioredoxin-like_sf"/>
</dbReference>
<keyword evidence="1" id="KW-0472">Membrane</keyword>
<evidence type="ECO:0000313" key="3">
    <source>
        <dbReference type="EMBL" id="CDM79690.1"/>
    </source>
</evidence>
<sequence>MENKQNTKKQTLIHIALVVGGFVAGSIIWGNGSNIMNLNDSANESVNKKQIELANSINALAQTANQVNKPAGLVLTEQDKELIGKTAAQYLIEHPENLVEAGKRLEANRDGEKTSDVVNTKDVLLETKFTPNYGPDNADVAVIEFFDYMCHFCQQSSPVLERAIAENKNVRTFFKDFTIFADRTPISGMGAKIGLYIFNKYGQEKYYEFHNKLMSEAGRAMKDRKDYTPANLAALVNGLGYKEILDQQGNFLLTVEMRDQLQNVLDANMMLADKLNYSGTPVFIVMNMKNPQNKTTTIMPGAPDFYRLQQAIDKAKGN</sequence>
<dbReference type="RefSeq" id="WP_176455531.1">
    <property type="nucleotide sequence ID" value="NZ_HG918041.1"/>
</dbReference>
<evidence type="ECO:0000256" key="1">
    <source>
        <dbReference type="SAM" id="Phobius"/>
    </source>
</evidence>
<reference evidence="3" key="1">
    <citation type="journal article" date="2014" name="Antimicrob. Agents Chemother.">
        <title>IncH-Type Plasmid Harboring blaCTX-M-15, blaDHA-1, and qnrB4 Genes Recovered from Animal Isolates.</title>
        <authorList>
            <person name="Schluter A."/>
            <person name="Nordmann P."/>
            <person name="Bonnin R.A."/>
            <person name="Millemann Y."/>
            <person name="Eikmeyer F.G."/>
            <person name="Wibberg D."/>
            <person name="Puhler A."/>
            <person name="Poirel L."/>
        </authorList>
    </citation>
    <scope>NUCLEOTIDE SEQUENCE [LARGE SCALE GENOMIC DNA]</scope>
    <source>
        <strain evidence="3">Kp15</strain>
        <plasmid evidence="3">pENVA</plasmid>
    </source>
</reference>
<dbReference type="AlphaFoldDB" id="A0A024HVV6"/>
<dbReference type="Pfam" id="PF13462">
    <property type="entry name" value="Thioredoxin_4"/>
    <property type="match status" value="1"/>
</dbReference>
<protein>
    <submittedName>
        <fullName evidence="3">DSBA oxidoreductase</fullName>
    </submittedName>
</protein>
<keyword evidence="1" id="KW-1133">Transmembrane helix</keyword>
<feature type="transmembrane region" description="Helical" evidence="1">
    <location>
        <begin position="12"/>
        <end position="30"/>
    </location>
</feature>
<dbReference type="EMBL" id="HG918041">
    <property type="protein sequence ID" value="CDM79690.1"/>
    <property type="molecule type" value="Genomic_DNA"/>
</dbReference>
<name>A0A024HVV6_KLEPN</name>
<gene>
    <name evidence="3" type="ORF">PENVA_0074</name>
</gene>
<keyword evidence="3" id="KW-0614">Plasmid</keyword>
<evidence type="ECO:0000259" key="2">
    <source>
        <dbReference type="Pfam" id="PF13462"/>
    </source>
</evidence>
<accession>A0A024HVV6</accession>
<proteinExistence type="predicted"/>
<keyword evidence="1" id="KW-0812">Transmembrane</keyword>